<evidence type="ECO:0000313" key="3">
    <source>
        <dbReference type="Proteomes" id="UP000585272"/>
    </source>
</evidence>
<dbReference type="AlphaFoldDB" id="A0A840IID2"/>
<proteinExistence type="predicted"/>
<accession>A0A840IID2</accession>
<comment type="caution">
    <text evidence="2">The sequence shown here is derived from an EMBL/GenBank/DDBJ whole genome shotgun (WGS) entry which is preliminary data.</text>
</comment>
<dbReference type="RefSeq" id="WP_183343807.1">
    <property type="nucleotide sequence ID" value="NZ_JACHNU010000006.1"/>
</dbReference>
<gene>
    <name evidence="2" type="ORF">BDZ31_003688</name>
</gene>
<sequence>MTATHRAPSRYDDQMPTSQQPTPPPKPDAEAARRAAQLHHAMSKAPVGSKERRFLRRAAERARARARAGE</sequence>
<evidence type="ECO:0000313" key="2">
    <source>
        <dbReference type="EMBL" id="MBB4664085.1"/>
    </source>
</evidence>
<organism evidence="2 3">
    <name type="scientific">Conexibacter arvalis</name>
    <dbReference type="NCBI Taxonomy" id="912552"/>
    <lineage>
        <taxon>Bacteria</taxon>
        <taxon>Bacillati</taxon>
        <taxon>Actinomycetota</taxon>
        <taxon>Thermoleophilia</taxon>
        <taxon>Solirubrobacterales</taxon>
        <taxon>Conexibacteraceae</taxon>
        <taxon>Conexibacter</taxon>
    </lineage>
</organism>
<feature type="compositionally biased region" description="Basic and acidic residues" evidence="1">
    <location>
        <begin position="49"/>
        <end position="70"/>
    </location>
</feature>
<feature type="region of interest" description="Disordered" evidence="1">
    <location>
        <begin position="1"/>
        <end position="70"/>
    </location>
</feature>
<protein>
    <submittedName>
        <fullName evidence="2">Uncharacterized protein</fullName>
    </submittedName>
</protein>
<reference evidence="2 3" key="1">
    <citation type="submission" date="2020-08" db="EMBL/GenBank/DDBJ databases">
        <title>Genomic Encyclopedia of Archaeal and Bacterial Type Strains, Phase II (KMG-II): from individual species to whole genera.</title>
        <authorList>
            <person name="Goeker M."/>
        </authorList>
    </citation>
    <scope>NUCLEOTIDE SEQUENCE [LARGE SCALE GENOMIC DNA]</scope>
    <source>
        <strain evidence="2 3">DSM 23288</strain>
    </source>
</reference>
<dbReference type="EMBL" id="JACHNU010000006">
    <property type="protein sequence ID" value="MBB4664085.1"/>
    <property type="molecule type" value="Genomic_DNA"/>
</dbReference>
<evidence type="ECO:0000256" key="1">
    <source>
        <dbReference type="SAM" id="MobiDB-lite"/>
    </source>
</evidence>
<dbReference type="Proteomes" id="UP000585272">
    <property type="component" value="Unassembled WGS sequence"/>
</dbReference>
<keyword evidence="3" id="KW-1185">Reference proteome</keyword>
<name>A0A840IID2_9ACTN</name>